<protein>
    <recommendedName>
        <fullName evidence="3">Disease resistance protein</fullName>
    </recommendedName>
</protein>
<keyword evidence="2" id="KW-1185">Reference proteome</keyword>
<comment type="caution">
    <text evidence="1">The sequence shown here is derived from an EMBL/GenBank/DDBJ whole genome shotgun (WGS) entry which is preliminary data.</text>
</comment>
<proteinExistence type="predicted"/>
<evidence type="ECO:0008006" key="3">
    <source>
        <dbReference type="Google" id="ProtNLM"/>
    </source>
</evidence>
<dbReference type="Gene3D" id="3.80.10.10">
    <property type="entry name" value="Ribonuclease Inhibitor"/>
    <property type="match status" value="3"/>
</dbReference>
<gene>
    <name evidence="1" type="ORF">Ahy_B02g057432</name>
</gene>
<dbReference type="Proteomes" id="UP000289738">
    <property type="component" value="Chromosome B02"/>
</dbReference>
<dbReference type="PANTHER" id="PTHR47186">
    <property type="entry name" value="LEUCINE-RICH REPEAT-CONTAINING PROTEIN 57"/>
    <property type="match status" value="1"/>
</dbReference>
<name>A0A445ABW4_ARAHY</name>
<dbReference type="InterPro" id="IPR032675">
    <property type="entry name" value="LRR_dom_sf"/>
</dbReference>
<dbReference type="PANTHER" id="PTHR47186:SF3">
    <property type="entry name" value="OS09G0267800 PROTEIN"/>
    <property type="match status" value="1"/>
</dbReference>
<dbReference type="AlphaFoldDB" id="A0A445ABW4"/>
<sequence length="438" mass="49397">MLPSLGQLASLKSLRIERFDELKSIGKEFYKNEGHQHSLPIALFSSLEELIFYNMPSWEKWQLPGSEAFPQLKRLEIRDCPMLKGDMVNQVLMRIVSSSSDVSKVRQLKIQELDEGWSKEMRLDGDSLTISGFESVAECAFKARIIHHLTSLQEILISWCSSVVSLGGNCLPKSLQKLTIFNCRQIELLQPQHKYDLVDLQIYQSCASLTSLSLDAFPNLENLEIEWCSNLESVSKSEPPHAALQRLTISQCSKFVSLPSDMNSLLPNLHSLDIQGCPNICRLPEGGLPANLKELSVGDCEEHVRGLSWLGNLDNLTHLTISGLGCESIKSYPEVGSLPRLPSLTTLHIQDFHNLETLECNQLLRLTSLQQLIVEDCEKLKNMEAEKLPPSLLILQLDFCGLLGEHCENKHQQIWSKISHIPTIQVNRRQVACVHIKM</sequence>
<dbReference type="STRING" id="3818.A0A445ABW4"/>
<evidence type="ECO:0000313" key="1">
    <source>
        <dbReference type="EMBL" id="RYR23950.1"/>
    </source>
</evidence>
<dbReference type="EMBL" id="SDMP01000012">
    <property type="protein sequence ID" value="RYR23950.1"/>
    <property type="molecule type" value="Genomic_DNA"/>
</dbReference>
<reference evidence="1 2" key="1">
    <citation type="submission" date="2019-01" db="EMBL/GenBank/DDBJ databases">
        <title>Sequencing of cultivated peanut Arachis hypogaea provides insights into genome evolution and oil improvement.</title>
        <authorList>
            <person name="Chen X."/>
        </authorList>
    </citation>
    <scope>NUCLEOTIDE SEQUENCE [LARGE SCALE GENOMIC DNA]</scope>
    <source>
        <strain evidence="2">cv. Fuhuasheng</strain>
        <tissue evidence="1">Leaves</tissue>
    </source>
</reference>
<evidence type="ECO:0000313" key="2">
    <source>
        <dbReference type="Proteomes" id="UP000289738"/>
    </source>
</evidence>
<accession>A0A445ABW4</accession>
<dbReference type="SUPFAM" id="SSF52058">
    <property type="entry name" value="L domain-like"/>
    <property type="match status" value="1"/>
</dbReference>
<organism evidence="1 2">
    <name type="scientific">Arachis hypogaea</name>
    <name type="common">Peanut</name>
    <dbReference type="NCBI Taxonomy" id="3818"/>
    <lineage>
        <taxon>Eukaryota</taxon>
        <taxon>Viridiplantae</taxon>
        <taxon>Streptophyta</taxon>
        <taxon>Embryophyta</taxon>
        <taxon>Tracheophyta</taxon>
        <taxon>Spermatophyta</taxon>
        <taxon>Magnoliopsida</taxon>
        <taxon>eudicotyledons</taxon>
        <taxon>Gunneridae</taxon>
        <taxon>Pentapetalae</taxon>
        <taxon>rosids</taxon>
        <taxon>fabids</taxon>
        <taxon>Fabales</taxon>
        <taxon>Fabaceae</taxon>
        <taxon>Papilionoideae</taxon>
        <taxon>50 kb inversion clade</taxon>
        <taxon>dalbergioids sensu lato</taxon>
        <taxon>Dalbergieae</taxon>
        <taxon>Pterocarpus clade</taxon>
        <taxon>Arachis</taxon>
    </lineage>
</organism>